<dbReference type="Gene3D" id="3.40.1080.10">
    <property type="entry name" value="Glutaconate Coenzyme A-transferase"/>
    <property type="match status" value="2"/>
</dbReference>
<reference evidence="5" key="1">
    <citation type="submission" date="2020-11" db="EMBL/GenBank/DDBJ databases">
        <authorList>
            <person name="Thieme N."/>
            <person name="Liebl W."/>
            <person name="Zverlov V."/>
        </authorList>
    </citation>
    <scope>NUCLEOTIDE SEQUENCE</scope>
    <source>
        <strain evidence="5">NT08</strain>
    </source>
</reference>
<dbReference type="GO" id="GO:0008410">
    <property type="term" value="F:CoA-transferase activity"/>
    <property type="evidence" value="ECO:0007669"/>
    <property type="project" value="InterPro"/>
</dbReference>
<feature type="active site" description="5-glutamyl coenzyme A thioester intermediate" evidence="4">
    <location>
        <position position="325"/>
    </location>
</feature>
<dbReference type="GO" id="GO:0046952">
    <property type="term" value="P:ketone body catabolic process"/>
    <property type="evidence" value="ECO:0007669"/>
    <property type="project" value="InterPro"/>
</dbReference>
<evidence type="ECO:0000256" key="1">
    <source>
        <dbReference type="ARBA" id="ARBA00007154"/>
    </source>
</evidence>
<protein>
    <submittedName>
        <fullName evidence="5">Acyl CoA:acetate/3-ketoacid CoA transferase</fullName>
    </submittedName>
</protein>
<dbReference type="PIRSF" id="PIRSF000858">
    <property type="entry name" value="SCOT-t"/>
    <property type="match status" value="1"/>
</dbReference>
<evidence type="ECO:0000256" key="2">
    <source>
        <dbReference type="ARBA" id="ARBA00022679"/>
    </source>
</evidence>
<evidence type="ECO:0000256" key="4">
    <source>
        <dbReference type="PIRSR" id="PIRSR000858-1"/>
    </source>
</evidence>
<evidence type="ECO:0000256" key="3">
    <source>
        <dbReference type="PIRNR" id="PIRNR000858"/>
    </source>
</evidence>
<dbReference type="PANTHER" id="PTHR43293">
    <property type="entry name" value="ACETATE COA-TRANSFERASE YDIF"/>
    <property type="match status" value="1"/>
</dbReference>
<comment type="caution">
    <text evidence="5">The sequence shown here is derived from an EMBL/GenBank/DDBJ whole genome shotgun (WGS) entry which is preliminary data.</text>
</comment>
<dbReference type="PANTHER" id="PTHR43293:SF1">
    <property type="entry name" value="ACETATE COA-TRANSFERASE YDIF"/>
    <property type="match status" value="1"/>
</dbReference>
<dbReference type="SUPFAM" id="SSF100950">
    <property type="entry name" value="NagB/RpiA/CoA transferase-like"/>
    <property type="match status" value="2"/>
</dbReference>
<comment type="similarity">
    <text evidence="1 3">Belongs to the 3-oxoacid CoA-transferase family.</text>
</comment>
<evidence type="ECO:0000313" key="6">
    <source>
        <dbReference type="Proteomes" id="UP000631418"/>
    </source>
</evidence>
<dbReference type="InterPro" id="IPR004165">
    <property type="entry name" value="CoA_trans_fam_I"/>
</dbReference>
<dbReference type="Proteomes" id="UP000631418">
    <property type="component" value="Unassembled WGS sequence"/>
</dbReference>
<dbReference type="Pfam" id="PF01144">
    <property type="entry name" value="CoA_trans"/>
    <property type="match status" value="1"/>
</dbReference>
<dbReference type="AlphaFoldDB" id="A0AAE2V1T1"/>
<gene>
    <name evidence="5" type="ORF">IS491_15010</name>
</gene>
<dbReference type="InterPro" id="IPR037171">
    <property type="entry name" value="NagB/RpiA_transferase-like"/>
</dbReference>
<dbReference type="SMART" id="SM00882">
    <property type="entry name" value="CoA_trans"/>
    <property type="match status" value="2"/>
</dbReference>
<evidence type="ECO:0000313" key="5">
    <source>
        <dbReference type="EMBL" id="MBF7809952.1"/>
    </source>
</evidence>
<keyword evidence="2 3" id="KW-0808">Transferase</keyword>
<dbReference type="InterPro" id="IPR014388">
    <property type="entry name" value="3-oxoacid_CoA-transferase"/>
</dbReference>
<name>A0AAE2V1T1_CLOBE</name>
<sequence length="517" mass="56143">MFMVKIINSKEAADLVKDNNVLATSGFALLGVPESLIKRLEERFLEENSPKNLTLMFAAASGDRGSKGLNHLAHEGLTGRVIGGHFGLAPKIGALIRDNKTYAYNLPQGVMCHMFRDKASNRTGTITKVGLNTFVDPRVEGGKANSITKDDIVQVIDILGEENLIYKCPKIDIAFIRGTYADEKGNITMDHEATYSEAACIAQAVKNCGGTVVVQVEKIVKFGTLDPRAVKIPRIYVDYIVEAEDKEDQAQILGYNYDPSLTGEANMVVDGLAPLKLDERKIIGRRAAMELVKGQVVNIGIGMPEAISNVANEEGICDYFTLTVEPGAIGGIPQGGNKFGASINPECMYDQPTQFDFYDGGGLDIAFLGLAEVDKQGNINVSKFGPKVPGCGGFINITQSSKKVVFCGTFTAKGLDIKIEDGKLKIINDGSNKKFVDSVQQITFSGNRATKLKQPVMYITERAVFELKEDGLHLTEIAPGVNLEKDILAAMDFAPIVDKDLKLMDARIFEDKVMGLN</sequence>
<organism evidence="5 6">
    <name type="scientific">Clostridium beijerinckii</name>
    <name type="common">Clostridium MP</name>
    <dbReference type="NCBI Taxonomy" id="1520"/>
    <lineage>
        <taxon>Bacteria</taxon>
        <taxon>Bacillati</taxon>
        <taxon>Bacillota</taxon>
        <taxon>Clostridia</taxon>
        <taxon>Eubacteriales</taxon>
        <taxon>Clostridiaceae</taxon>
        <taxon>Clostridium</taxon>
    </lineage>
</organism>
<proteinExistence type="inferred from homology"/>
<dbReference type="EMBL" id="JADOEF010000001">
    <property type="protein sequence ID" value="MBF7809952.1"/>
    <property type="molecule type" value="Genomic_DNA"/>
</dbReference>
<accession>A0AAE2V1T1</accession>